<evidence type="ECO:0000313" key="2">
    <source>
        <dbReference type="EMBL" id="MBP2110659.1"/>
    </source>
</evidence>
<proteinExistence type="predicted"/>
<evidence type="ECO:0000313" key="3">
    <source>
        <dbReference type="Proteomes" id="UP000773462"/>
    </source>
</evidence>
<sequence length="212" mass="22668">MKNSIKRGKAPVTKKVLSVFMACSLCFGLSSTALASSEFKETITINEDGAVETFIGNYATKSINTSDIENTLTNDFSVDKISPQATYSISNISQPSRWNLFSPVSSYVAYPLSVSAAQGITTTVNASVTGGGGVDIKFLKANIAATIGASVAFTTTQTISYPNSTPGTKGRIVLRYSQNQYTYTITKLGVKYPGSAFTQAYDEYYALQTVSL</sequence>
<comment type="caution">
    <text evidence="2">The sequence shown here is derived from an EMBL/GenBank/DDBJ whole genome shotgun (WGS) entry which is preliminary data.</text>
</comment>
<dbReference type="Proteomes" id="UP000773462">
    <property type="component" value="Unassembled WGS sequence"/>
</dbReference>
<protein>
    <submittedName>
        <fullName evidence="2">Uncharacterized protein</fullName>
    </submittedName>
</protein>
<keyword evidence="1" id="KW-0732">Signal</keyword>
<evidence type="ECO:0000256" key="1">
    <source>
        <dbReference type="SAM" id="SignalP"/>
    </source>
</evidence>
<accession>A0ABS4NKU6</accession>
<keyword evidence="3" id="KW-1185">Reference proteome</keyword>
<dbReference type="EMBL" id="JAGGLV010000002">
    <property type="protein sequence ID" value="MBP2110659.1"/>
    <property type="molecule type" value="Genomic_DNA"/>
</dbReference>
<organism evidence="2 3">
    <name type="scientific">Paenibacillus silagei</name>
    <dbReference type="NCBI Taxonomy" id="1670801"/>
    <lineage>
        <taxon>Bacteria</taxon>
        <taxon>Bacillati</taxon>
        <taxon>Bacillota</taxon>
        <taxon>Bacilli</taxon>
        <taxon>Bacillales</taxon>
        <taxon>Paenibacillaceae</taxon>
        <taxon>Paenibacillus</taxon>
    </lineage>
</organism>
<dbReference type="RefSeq" id="WP_209869642.1">
    <property type="nucleotide sequence ID" value="NZ_JAGGLV010000002.1"/>
</dbReference>
<feature type="chain" id="PRO_5046031854" evidence="1">
    <location>
        <begin position="36"/>
        <end position="212"/>
    </location>
</feature>
<name>A0ABS4NKU6_9BACL</name>
<reference evidence="2 3" key="1">
    <citation type="submission" date="2021-03" db="EMBL/GenBank/DDBJ databases">
        <title>Genomic Encyclopedia of Type Strains, Phase IV (KMG-IV): sequencing the most valuable type-strain genomes for metagenomic binning, comparative biology and taxonomic classification.</title>
        <authorList>
            <person name="Goeker M."/>
        </authorList>
    </citation>
    <scope>NUCLEOTIDE SEQUENCE [LARGE SCALE GENOMIC DNA]</scope>
    <source>
        <strain evidence="2 3">DSM 101953</strain>
    </source>
</reference>
<feature type="signal peptide" evidence="1">
    <location>
        <begin position="1"/>
        <end position="35"/>
    </location>
</feature>
<gene>
    <name evidence="2" type="ORF">J2Z70_000799</name>
</gene>